<organism evidence="5 6">
    <name type="scientific">Granulicella sibirica</name>
    <dbReference type="NCBI Taxonomy" id="2479048"/>
    <lineage>
        <taxon>Bacteria</taxon>
        <taxon>Pseudomonadati</taxon>
        <taxon>Acidobacteriota</taxon>
        <taxon>Terriglobia</taxon>
        <taxon>Terriglobales</taxon>
        <taxon>Acidobacteriaceae</taxon>
        <taxon>Granulicella</taxon>
    </lineage>
</organism>
<dbReference type="AlphaFoldDB" id="A0A4Q0SYS9"/>
<evidence type="ECO:0000259" key="3">
    <source>
        <dbReference type="Pfam" id="PF00149"/>
    </source>
</evidence>
<feature type="signal peptide" evidence="2">
    <location>
        <begin position="1"/>
        <end position="22"/>
    </location>
</feature>
<keyword evidence="2" id="KW-0547">Nucleotide-binding</keyword>
<dbReference type="SUPFAM" id="SSF56300">
    <property type="entry name" value="Metallo-dependent phosphatases"/>
    <property type="match status" value="1"/>
</dbReference>
<dbReference type="InterPro" id="IPR006179">
    <property type="entry name" value="5_nucleotidase/apyrase"/>
</dbReference>
<reference evidence="6" key="2">
    <citation type="submission" date="2019-02" db="EMBL/GenBank/DDBJ databases">
        <title>Granulicella sibirica sp. nov., a psychrotolerant acidobacterium isolated from an organic soil layer in forested tundra, West Siberia.</title>
        <authorList>
            <person name="Oshkin I.Y."/>
            <person name="Kulichevskaya I.S."/>
            <person name="Rijpstra W.I.C."/>
            <person name="Sinninghe Damste J.S."/>
            <person name="Rakitin A.L."/>
            <person name="Ravin N.V."/>
            <person name="Dedysh S.N."/>
        </authorList>
    </citation>
    <scope>NUCLEOTIDE SEQUENCE [LARGE SCALE GENOMIC DNA]</scope>
    <source>
        <strain evidence="6">AF10</strain>
    </source>
</reference>
<dbReference type="InterPro" id="IPR008334">
    <property type="entry name" value="5'-Nucleotdase_C"/>
</dbReference>
<keyword evidence="2" id="KW-0378">Hydrolase</keyword>
<dbReference type="InterPro" id="IPR004843">
    <property type="entry name" value="Calcineurin-like_PHP"/>
</dbReference>
<dbReference type="Proteomes" id="UP000289437">
    <property type="component" value="Unassembled WGS sequence"/>
</dbReference>
<dbReference type="PANTHER" id="PTHR11575">
    <property type="entry name" value="5'-NUCLEOTIDASE-RELATED"/>
    <property type="match status" value="1"/>
</dbReference>
<keyword evidence="6" id="KW-1185">Reference proteome</keyword>
<dbReference type="Gene3D" id="3.90.780.10">
    <property type="entry name" value="5'-Nucleotidase, C-terminal domain"/>
    <property type="match status" value="1"/>
</dbReference>
<dbReference type="EMBL" id="RDSM01000003">
    <property type="protein sequence ID" value="RXH54689.1"/>
    <property type="molecule type" value="Genomic_DNA"/>
</dbReference>
<dbReference type="GO" id="GO:0000166">
    <property type="term" value="F:nucleotide binding"/>
    <property type="evidence" value="ECO:0007669"/>
    <property type="project" value="UniProtKB-KW"/>
</dbReference>
<keyword evidence="1 2" id="KW-0732">Signal</keyword>
<proteinExistence type="inferred from homology"/>
<sequence>MVTRKLVTAATLLGLGAITAWAQQMVPGQHPVGSRSQQVTVQVLAINDLHGNLEPPVGRDGMVGKTPAGGAEYLATHLKMAEAEEPNSIVVGAGDLMGASPLISALFDEEPAIEAINAMGLKVTSIGNHEMDHGITELKRRLKTAHYQYLAANVLENGTPVFPATSIQTVGGVKIGFIGETLEGSAAVISASAIRGDQFLEESQVANEAALQLEKAGVHAIVLLIHQGGAQHGQADAMDRDSCANFSGEIQGIVERLSPAIQLVISGHTHEYYNCRIAGHTVTSAGAYGRLFTRVKLTVDRRTDRILTVAAANEIVTRDVPRDPAQTAILEKYKPRAEEVANRTVGSIAGEISRKQNAAGESAMGDVIADAQLTSVAAKENGGAELAFMNTGGIRAELPATGPGEVSFGELYAVQPFGNQITVLTMTGEDIRQLLEEQFRSDGSSIMLQVSEGFNYQYRLHAAPGEHVVPGSIKLRGKVLGAKDRVRVEANGFMVAGAEGMTAFKSGTDKVIGTRDVDALVAYFKTHSPVEAPKLNRIVRLD</sequence>
<protein>
    <submittedName>
        <fullName evidence="5">5'-nucleotidase</fullName>
    </submittedName>
</protein>
<dbReference type="Pfam" id="PF02872">
    <property type="entry name" value="5_nucleotid_C"/>
    <property type="match status" value="1"/>
</dbReference>
<gene>
    <name evidence="5" type="ORF">GRAN_3793</name>
</gene>
<dbReference type="GO" id="GO:0009166">
    <property type="term" value="P:nucleotide catabolic process"/>
    <property type="evidence" value="ECO:0007669"/>
    <property type="project" value="InterPro"/>
</dbReference>
<reference evidence="5 6" key="1">
    <citation type="submission" date="2018-11" db="EMBL/GenBank/DDBJ databases">
        <authorList>
            <person name="Mardanov A.V."/>
            <person name="Ravin N.V."/>
            <person name="Dedysh S.N."/>
        </authorList>
    </citation>
    <scope>NUCLEOTIDE SEQUENCE [LARGE SCALE GENOMIC DNA]</scope>
    <source>
        <strain evidence="5 6">AF10</strain>
    </source>
</reference>
<comment type="caution">
    <text evidence="5">The sequence shown here is derived from an EMBL/GenBank/DDBJ whole genome shotgun (WGS) entry which is preliminary data.</text>
</comment>
<accession>A0A4Q0SYS9</accession>
<dbReference type="PRINTS" id="PR01607">
    <property type="entry name" value="APYRASEFAMLY"/>
</dbReference>
<dbReference type="InterPro" id="IPR029052">
    <property type="entry name" value="Metallo-depent_PP-like"/>
</dbReference>
<dbReference type="GO" id="GO:0008253">
    <property type="term" value="F:5'-nucleotidase activity"/>
    <property type="evidence" value="ECO:0007669"/>
    <property type="project" value="TreeGrafter"/>
</dbReference>
<dbReference type="InterPro" id="IPR036907">
    <property type="entry name" value="5'-Nucleotdase_C_sf"/>
</dbReference>
<dbReference type="PANTHER" id="PTHR11575:SF24">
    <property type="entry name" value="5'-NUCLEOTIDASE"/>
    <property type="match status" value="1"/>
</dbReference>
<evidence type="ECO:0000256" key="2">
    <source>
        <dbReference type="RuleBase" id="RU362119"/>
    </source>
</evidence>
<evidence type="ECO:0000313" key="6">
    <source>
        <dbReference type="Proteomes" id="UP000289437"/>
    </source>
</evidence>
<name>A0A4Q0SYS9_9BACT</name>
<comment type="similarity">
    <text evidence="2">Belongs to the 5'-nucleotidase family.</text>
</comment>
<evidence type="ECO:0000259" key="4">
    <source>
        <dbReference type="Pfam" id="PF02872"/>
    </source>
</evidence>
<dbReference type="GO" id="GO:0030288">
    <property type="term" value="C:outer membrane-bounded periplasmic space"/>
    <property type="evidence" value="ECO:0007669"/>
    <property type="project" value="TreeGrafter"/>
</dbReference>
<feature type="chain" id="PRO_5020966778" evidence="2">
    <location>
        <begin position="23"/>
        <end position="542"/>
    </location>
</feature>
<feature type="domain" description="5'-Nucleotidase C-terminal" evidence="4">
    <location>
        <begin position="345"/>
        <end position="505"/>
    </location>
</feature>
<dbReference type="SUPFAM" id="SSF55816">
    <property type="entry name" value="5'-nucleotidase (syn. UDP-sugar hydrolase), C-terminal domain"/>
    <property type="match status" value="1"/>
</dbReference>
<feature type="domain" description="Calcineurin-like phosphoesterase" evidence="3">
    <location>
        <begin position="43"/>
        <end position="272"/>
    </location>
</feature>
<dbReference type="Pfam" id="PF00149">
    <property type="entry name" value="Metallophos"/>
    <property type="match status" value="1"/>
</dbReference>
<evidence type="ECO:0000256" key="1">
    <source>
        <dbReference type="ARBA" id="ARBA00022729"/>
    </source>
</evidence>
<dbReference type="Gene3D" id="3.60.21.10">
    <property type="match status" value="1"/>
</dbReference>
<dbReference type="GO" id="GO:0008768">
    <property type="term" value="F:UDP-sugar diphosphatase activity"/>
    <property type="evidence" value="ECO:0007669"/>
    <property type="project" value="TreeGrafter"/>
</dbReference>
<evidence type="ECO:0000313" key="5">
    <source>
        <dbReference type="EMBL" id="RXH54689.1"/>
    </source>
</evidence>